<keyword evidence="2" id="KW-0732">Signal</keyword>
<feature type="signal peptide" evidence="2">
    <location>
        <begin position="1"/>
        <end position="28"/>
    </location>
</feature>
<sequence length="117" mass="12023">MKASIFSFLGSFGVFALGFVLTSQAVLGDELSGAPVEAPAILEEMSDSPVEVPTETTDAPSPSPTFKEGDAPVVFQPGDIKQPVFESPVAPPPISEAGRIDGTWMATSAAMILAAAL</sequence>
<dbReference type="AlphaFoldDB" id="A0A7S0ULI2"/>
<dbReference type="EMBL" id="HBFL01003678">
    <property type="protein sequence ID" value="CAD8762587.1"/>
    <property type="molecule type" value="Transcribed_RNA"/>
</dbReference>
<evidence type="ECO:0000256" key="2">
    <source>
        <dbReference type="SAM" id="SignalP"/>
    </source>
</evidence>
<organism evidence="3">
    <name type="scientific">Pseudo-nitzschia delicatissima</name>
    <dbReference type="NCBI Taxonomy" id="44447"/>
    <lineage>
        <taxon>Eukaryota</taxon>
        <taxon>Sar</taxon>
        <taxon>Stramenopiles</taxon>
        <taxon>Ochrophyta</taxon>
        <taxon>Bacillariophyta</taxon>
        <taxon>Bacillariophyceae</taxon>
        <taxon>Bacillariophycidae</taxon>
        <taxon>Bacillariales</taxon>
        <taxon>Bacillariaceae</taxon>
        <taxon>Pseudo-nitzschia</taxon>
    </lineage>
</organism>
<name>A0A7S0ULI2_9STRA</name>
<reference evidence="3" key="1">
    <citation type="submission" date="2021-01" db="EMBL/GenBank/DDBJ databases">
        <authorList>
            <person name="Corre E."/>
            <person name="Pelletier E."/>
            <person name="Niang G."/>
            <person name="Scheremetjew M."/>
            <person name="Finn R."/>
            <person name="Kale V."/>
            <person name="Holt S."/>
            <person name="Cochrane G."/>
            <person name="Meng A."/>
            <person name="Brown T."/>
            <person name="Cohen L."/>
        </authorList>
    </citation>
    <scope>NUCLEOTIDE SEQUENCE</scope>
    <source>
        <strain evidence="3">UNC1205</strain>
    </source>
</reference>
<evidence type="ECO:0000313" key="3">
    <source>
        <dbReference type="EMBL" id="CAD8762587.1"/>
    </source>
</evidence>
<feature type="region of interest" description="Disordered" evidence="1">
    <location>
        <begin position="47"/>
        <end position="72"/>
    </location>
</feature>
<proteinExistence type="predicted"/>
<gene>
    <name evidence="3" type="ORF">PDEL1432_LOCUS2627</name>
</gene>
<feature type="chain" id="PRO_5031058195" evidence="2">
    <location>
        <begin position="29"/>
        <end position="117"/>
    </location>
</feature>
<accession>A0A7S0ULI2</accession>
<protein>
    <submittedName>
        <fullName evidence="3">Uncharacterized protein</fullName>
    </submittedName>
</protein>
<evidence type="ECO:0000256" key="1">
    <source>
        <dbReference type="SAM" id="MobiDB-lite"/>
    </source>
</evidence>